<dbReference type="EMBL" id="SMMG02000005">
    <property type="protein sequence ID" value="KAA3473366.1"/>
    <property type="molecule type" value="Genomic_DNA"/>
</dbReference>
<gene>
    <name evidence="1" type="ORF">EPI10_023747</name>
</gene>
<dbReference type="Pfam" id="PF08284">
    <property type="entry name" value="RVP_2"/>
    <property type="match status" value="1"/>
</dbReference>
<dbReference type="Gene3D" id="2.40.70.10">
    <property type="entry name" value="Acid Proteases"/>
    <property type="match status" value="1"/>
</dbReference>
<dbReference type="AlphaFoldDB" id="A0A5B6VW26"/>
<dbReference type="Gene3D" id="3.10.10.10">
    <property type="entry name" value="HIV Type 1 Reverse Transcriptase, subunit A, domain 1"/>
    <property type="match status" value="1"/>
</dbReference>
<reference evidence="2" key="1">
    <citation type="journal article" date="2019" name="Plant Biotechnol. J.">
        <title>Genome sequencing of the Australian wild diploid species Gossypium australe highlights disease resistance and delayed gland morphogenesis.</title>
        <authorList>
            <person name="Cai Y."/>
            <person name="Cai X."/>
            <person name="Wang Q."/>
            <person name="Wang P."/>
            <person name="Zhang Y."/>
            <person name="Cai C."/>
            <person name="Xu Y."/>
            <person name="Wang K."/>
            <person name="Zhou Z."/>
            <person name="Wang C."/>
            <person name="Geng S."/>
            <person name="Li B."/>
            <person name="Dong Q."/>
            <person name="Hou Y."/>
            <person name="Wang H."/>
            <person name="Ai P."/>
            <person name="Liu Z."/>
            <person name="Yi F."/>
            <person name="Sun M."/>
            <person name="An G."/>
            <person name="Cheng J."/>
            <person name="Zhang Y."/>
            <person name="Shi Q."/>
            <person name="Xie Y."/>
            <person name="Shi X."/>
            <person name="Chang Y."/>
            <person name="Huang F."/>
            <person name="Chen Y."/>
            <person name="Hong S."/>
            <person name="Mi L."/>
            <person name="Sun Q."/>
            <person name="Zhang L."/>
            <person name="Zhou B."/>
            <person name="Peng R."/>
            <person name="Zhang X."/>
            <person name="Liu F."/>
        </authorList>
    </citation>
    <scope>NUCLEOTIDE SEQUENCE [LARGE SCALE GENOMIC DNA]</scope>
    <source>
        <strain evidence="2">cv. PA1801</strain>
    </source>
</reference>
<comment type="caution">
    <text evidence="1">The sequence shown here is derived from an EMBL/GenBank/DDBJ whole genome shotgun (WGS) entry which is preliminary data.</text>
</comment>
<dbReference type="PANTHER" id="PTHR15503">
    <property type="entry name" value="LDOC1 RELATED"/>
    <property type="match status" value="1"/>
</dbReference>
<dbReference type="OrthoDB" id="1424108at2759"/>
<dbReference type="InterPro" id="IPR032567">
    <property type="entry name" value="RTL1-rel"/>
</dbReference>
<keyword evidence="2" id="KW-1185">Reference proteome</keyword>
<evidence type="ECO:0000313" key="2">
    <source>
        <dbReference type="Proteomes" id="UP000325315"/>
    </source>
</evidence>
<organism evidence="1 2">
    <name type="scientific">Gossypium australe</name>
    <dbReference type="NCBI Taxonomy" id="47621"/>
    <lineage>
        <taxon>Eukaryota</taxon>
        <taxon>Viridiplantae</taxon>
        <taxon>Streptophyta</taxon>
        <taxon>Embryophyta</taxon>
        <taxon>Tracheophyta</taxon>
        <taxon>Spermatophyta</taxon>
        <taxon>Magnoliopsida</taxon>
        <taxon>eudicotyledons</taxon>
        <taxon>Gunneridae</taxon>
        <taxon>Pentapetalae</taxon>
        <taxon>rosids</taxon>
        <taxon>malvids</taxon>
        <taxon>Malvales</taxon>
        <taxon>Malvaceae</taxon>
        <taxon>Malvoideae</taxon>
        <taxon>Gossypium</taxon>
    </lineage>
</organism>
<dbReference type="InterPro" id="IPR043502">
    <property type="entry name" value="DNA/RNA_pol_sf"/>
</dbReference>
<name>A0A5B6VW26_9ROSI</name>
<dbReference type="SUPFAM" id="SSF56672">
    <property type="entry name" value="DNA/RNA polymerases"/>
    <property type="match status" value="1"/>
</dbReference>
<dbReference type="Proteomes" id="UP000325315">
    <property type="component" value="Unassembled WGS sequence"/>
</dbReference>
<dbReference type="InterPro" id="IPR021109">
    <property type="entry name" value="Peptidase_aspartic_dom_sf"/>
</dbReference>
<evidence type="ECO:0000313" key="1">
    <source>
        <dbReference type="EMBL" id="KAA3473366.1"/>
    </source>
</evidence>
<proteinExistence type="predicted"/>
<protein>
    <submittedName>
        <fullName evidence="1">Vacuolar protein sorting-associated protein 35B-like</fullName>
    </submittedName>
</protein>
<dbReference type="PANTHER" id="PTHR15503:SF45">
    <property type="entry name" value="RNA-DIRECTED DNA POLYMERASE HOMOLOG"/>
    <property type="match status" value="1"/>
</dbReference>
<sequence>MIQGHYFLANLMLLPFDEFDVILGMDWLTLHDAKLKCENGEILWVETDNSNKMPMVIPYMSAQKCMRKGCEAYLAYLLNTEMTESKLKLVPVVCEFPEVFREELPGLPLVREIEFAIDLVPRTTPISIVPYRMAPTKLKELKAQLQELTDKGFVRPSFSS</sequence>
<accession>A0A5B6VW26</accession>